<comment type="subcellular location">
    <subcellularLocation>
        <location evidence="1">Nucleus</location>
    </subcellularLocation>
</comment>
<feature type="compositionally biased region" description="Polar residues" evidence="5">
    <location>
        <begin position="270"/>
        <end position="283"/>
    </location>
</feature>
<accession>B9S3T4</accession>
<sequence length="599" mass="65607">MAVVLQVSRSFAEGRISFEEYVFTLKRIVGISTLIQVVAIGKGKDDLTGTAVEPIKPNQTISVRPEIPVGKAWSSLTSSGIIKFLTGDFRLSKARSGDLFWEAVWPRLLARGWHSEKPKDNGICGSKNSLVFLIPGIKKFSRRRLVKGNHYFDSVTDVLCKVASEPGLLELDIEATQSSQHKEEGALDPPGNQDQDGLSKKQHYCYLQPRNSQYNQNVTKFTVVDTSLAHGAERTKVRELRSLPVENASLSSFSSLSSETDEDTSEDSQENVVETNTSNPQENVINRRACVDSLACVNSPPNIDIHNTPGPSVLAEESHENQSVTVNIDKEVRKTMKYQFSRKAESGCSKYLVPITKQQGNVACNPGGSSCHTKSMSADRKLTRDESHYYMSNLPDVCEEMIVQVDPHSLSSASSLAKDSPAESNEGLVNEHFLFQDASSGKPLSPKLIDLNIPSVSPDLAVDGHGMTAMEQNNEYVCVNNSSFLSGLGQQPEPYKLPDAEVHTGQQPIMNSRRQSTRSRPLTTKALEALEMGFLALTKKRKCADVLEKNSISRPSPRVRRKTSSKATSKAGATDDAAQSKAGESLDGFHDKSDMVGES</sequence>
<proteinExistence type="predicted"/>
<feature type="compositionally biased region" description="Acidic residues" evidence="5">
    <location>
        <begin position="259"/>
        <end position="269"/>
    </location>
</feature>
<feature type="domain" description="DUF7952" evidence="7">
    <location>
        <begin position="4"/>
        <end position="41"/>
    </location>
</feature>
<feature type="compositionally biased region" description="Basic and acidic residues" evidence="5">
    <location>
        <begin position="587"/>
        <end position="599"/>
    </location>
</feature>
<dbReference type="InterPro" id="IPR057712">
    <property type="entry name" value="DUF7952"/>
</dbReference>
<evidence type="ECO:0000313" key="8">
    <source>
        <dbReference type="EMBL" id="EEF41615.1"/>
    </source>
</evidence>
<organism evidence="8 9">
    <name type="scientific">Ricinus communis</name>
    <name type="common">Castor bean</name>
    <dbReference type="NCBI Taxonomy" id="3988"/>
    <lineage>
        <taxon>Eukaryota</taxon>
        <taxon>Viridiplantae</taxon>
        <taxon>Streptophyta</taxon>
        <taxon>Embryophyta</taxon>
        <taxon>Tracheophyta</taxon>
        <taxon>Spermatophyta</taxon>
        <taxon>Magnoliopsida</taxon>
        <taxon>eudicotyledons</taxon>
        <taxon>Gunneridae</taxon>
        <taxon>Pentapetalae</taxon>
        <taxon>rosids</taxon>
        <taxon>fabids</taxon>
        <taxon>Malpighiales</taxon>
        <taxon>Euphorbiaceae</taxon>
        <taxon>Acalyphoideae</taxon>
        <taxon>Acalypheae</taxon>
        <taxon>Ricinus</taxon>
    </lineage>
</organism>
<evidence type="ECO:0000256" key="3">
    <source>
        <dbReference type="ARBA" id="ARBA00023163"/>
    </source>
</evidence>
<evidence type="ECO:0000259" key="6">
    <source>
        <dbReference type="Pfam" id="PF24662"/>
    </source>
</evidence>
<keyword evidence="2" id="KW-0805">Transcription regulation</keyword>
<keyword evidence="9" id="KW-1185">Reference proteome</keyword>
<feature type="region of interest" description="Disordered" evidence="5">
    <location>
        <begin position="250"/>
        <end position="283"/>
    </location>
</feature>
<evidence type="ECO:0000256" key="5">
    <source>
        <dbReference type="SAM" id="MobiDB-lite"/>
    </source>
</evidence>
<dbReference type="InterPro" id="IPR056067">
    <property type="entry name" value="DUF7650"/>
</dbReference>
<dbReference type="STRING" id="3988.B9S3T4"/>
<dbReference type="eggNOG" id="ENOG502QQVN">
    <property type="taxonomic scope" value="Eukaryota"/>
</dbReference>
<reference evidence="9" key="1">
    <citation type="journal article" date="2010" name="Nat. Biotechnol.">
        <title>Draft genome sequence of the oilseed species Ricinus communis.</title>
        <authorList>
            <person name="Chan A.P."/>
            <person name="Crabtree J."/>
            <person name="Zhao Q."/>
            <person name="Lorenzi H."/>
            <person name="Orvis J."/>
            <person name="Puiu D."/>
            <person name="Melake-Berhan A."/>
            <person name="Jones K.M."/>
            <person name="Redman J."/>
            <person name="Chen G."/>
            <person name="Cahoon E.B."/>
            <person name="Gedil M."/>
            <person name="Stanke M."/>
            <person name="Haas B.J."/>
            <person name="Wortman J.R."/>
            <person name="Fraser-Liggett C.M."/>
            <person name="Ravel J."/>
            <person name="Rabinowicz P.D."/>
        </authorList>
    </citation>
    <scope>NUCLEOTIDE SEQUENCE [LARGE SCALE GENOMIC DNA]</scope>
    <source>
        <strain evidence="9">cv. Hale</strain>
    </source>
</reference>
<dbReference type="InParanoid" id="B9S3T4"/>
<dbReference type="Pfam" id="PF25826">
    <property type="entry name" value="DUF7952"/>
    <property type="match status" value="1"/>
</dbReference>
<dbReference type="Proteomes" id="UP000008311">
    <property type="component" value="Unassembled WGS sequence"/>
</dbReference>
<evidence type="ECO:0000256" key="1">
    <source>
        <dbReference type="ARBA" id="ARBA00004123"/>
    </source>
</evidence>
<name>B9S3T4_RICCO</name>
<dbReference type="AlphaFoldDB" id="B9S3T4"/>
<dbReference type="GO" id="GO:0005634">
    <property type="term" value="C:nucleus"/>
    <property type="evidence" value="ECO:0000318"/>
    <property type="project" value="GO_Central"/>
</dbReference>
<dbReference type="EMBL" id="EQ973863">
    <property type="protein sequence ID" value="EEF41615.1"/>
    <property type="molecule type" value="Genomic_DNA"/>
</dbReference>
<feature type="region of interest" description="Disordered" evidence="5">
    <location>
        <begin position="548"/>
        <end position="599"/>
    </location>
</feature>
<evidence type="ECO:0000259" key="7">
    <source>
        <dbReference type="Pfam" id="PF25826"/>
    </source>
</evidence>
<dbReference type="PANTHER" id="PTHR13859">
    <property type="entry name" value="ATROPHIN-RELATED"/>
    <property type="match status" value="1"/>
</dbReference>
<keyword evidence="3" id="KW-0804">Transcription</keyword>
<feature type="domain" description="DUF7650" evidence="6">
    <location>
        <begin position="79"/>
        <end position="166"/>
    </location>
</feature>
<protein>
    <submittedName>
        <fullName evidence="8">Uncharacterized protein</fullName>
    </submittedName>
</protein>
<keyword evidence="4" id="KW-0539">Nucleus</keyword>
<dbReference type="PANTHER" id="PTHR13859:SF11">
    <property type="entry name" value="GRUNGE, ISOFORM J"/>
    <property type="match status" value="1"/>
</dbReference>
<feature type="region of interest" description="Disordered" evidence="5">
    <location>
        <begin position="178"/>
        <end position="198"/>
    </location>
</feature>
<evidence type="ECO:0000256" key="4">
    <source>
        <dbReference type="ARBA" id="ARBA00023242"/>
    </source>
</evidence>
<evidence type="ECO:0000256" key="2">
    <source>
        <dbReference type="ARBA" id="ARBA00023015"/>
    </source>
</evidence>
<dbReference type="GO" id="GO:0003714">
    <property type="term" value="F:transcription corepressor activity"/>
    <property type="evidence" value="ECO:0000318"/>
    <property type="project" value="GO_Central"/>
</dbReference>
<evidence type="ECO:0000313" key="9">
    <source>
        <dbReference type="Proteomes" id="UP000008311"/>
    </source>
</evidence>
<dbReference type="Pfam" id="PF24662">
    <property type="entry name" value="DUF7650"/>
    <property type="match status" value="1"/>
</dbReference>
<gene>
    <name evidence="8" type="ORF">RCOM_0555250</name>
</gene>